<evidence type="ECO:0000313" key="3">
    <source>
        <dbReference type="Proteomes" id="UP000297454"/>
    </source>
</evidence>
<name>A0A4R9C0N6_9FIRM</name>
<feature type="domain" description="CNA-B" evidence="1">
    <location>
        <begin position="10"/>
        <end position="107"/>
    </location>
</feature>
<protein>
    <submittedName>
        <fullName evidence="2">Cna B-type domain-containing protein</fullName>
    </submittedName>
</protein>
<dbReference type="InterPro" id="IPR008454">
    <property type="entry name" value="Collagen-bd_Cna-like_B-typ_dom"/>
</dbReference>
<dbReference type="Proteomes" id="UP000297454">
    <property type="component" value="Unassembled WGS sequence"/>
</dbReference>
<dbReference type="AlphaFoldDB" id="A0A4R9C0N6"/>
<reference evidence="2 3" key="1">
    <citation type="submission" date="2019-01" db="EMBL/GenBank/DDBJ databases">
        <title>Draft Genome Sequences of Helcococcus ovis Strains Isolated from the Uterus and Vagina of Dairy Cows with Metritis.</title>
        <authorList>
            <person name="Cunha F."/>
            <person name="Jeon S.J."/>
            <person name="Kutzer P."/>
            <person name="Galvao K.N."/>
        </authorList>
    </citation>
    <scope>NUCLEOTIDE SEQUENCE [LARGE SCALE GENOMIC DNA]</scope>
    <source>
        <strain evidence="2 3">KG-37</strain>
    </source>
</reference>
<feature type="non-terminal residue" evidence="2">
    <location>
        <position position="1"/>
    </location>
</feature>
<dbReference type="Gene3D" id="2.60.40.1140">
    <property type="entry name" value="Collagen-binding surface protein Cna, B-type domain"/>
    <property type="match status" value="1"/>
</dbReference>
<proteinExistence type="predicted"/>
<organism evidence="2 3">
    <name type="scientific">Helcococcus ovis</name>
    <dbReference type="NCBI Taxonomy" id="72026"/>
    <lineage>
        <taxon>Bacteria</taxon>
        <taxon>Bacillati</taxon>
        <taxon>Bacillota</taxon>
        <taxon>Tissierellia</taxon>
        <taxon>Tissierellales</taxon>
        <taxon>Peptoniphilaceae</taxon>
        <taxon>Helcococcus</taxon>
    </lineage>
</organism>
<comment type="caution">
    <text evidence="2">The sequence shown here is derived from an EMBL/GenBank/DDBJ whole genome shotgun (WGS) entry which is preliminary data.</text>
</comment>
<evidence type="ECO:0000313" key="2">
    <source>
        <dbReference type="EMBL" id="TFF63935.1"/>
    </source>
</evidence>
<sequence>TPMIPPTRNIKVTKDWKLLTAEKPVDKIEVELYKDGVATGKKLELTKDNNWSGEFKNLEVANGLGNINYDKYTVKEVGEIDKAIKLDGKVFIVSYEGDMKTGFKIINKEKPPVQPKNPNT</sequence>
<dbReference type="RefSeq" id="WP_134768899.1">
    <property type="nucleotide sequence ID" value="NZ_SCFR01000079.1"/>
</dbReference>
<keyword evidence="3" id="KW-1185">Reference proteome</keyword>
<evidence type="ECO:0000259" key="1">
    <source>
        <dbReference type="Pfam" id="PF05738"/>
    </source>
</evidence>
<dbReference type="Pfam" id="PF05738">
    <property type="entry name" value="Cna_B"/>
    <property type="match status" value="1"/>
</dbReference>
<gene>
    <name evidence="2" type="ORF">EQF91_08120</name>
</gene>
<dbReference type="EMBL" id="SCFR01000079">
    <property type="protein sequence ID" value="TFF63935.1"/>
    <property type="molecule type" value="Genomic_DNA"/>
</dbReference>
<dbReference type="CDD" id="cd00222">
    <property type="entry name" value="CollagenBindB"/>
    <property type="match status" value="1"/>
</dbReference>
<feature type="non-terminal residue" evidence="2">
    <location>
        <position position="120"/>
    </location>
</feature>
<accession>A0A4R9C0N6</accession>
<dbReference type="SUPFAM" id="SSF49478">
    <property type="entry name" value="Cna protein B-type domain"/>
    <property type="match status" value="1"/>
</dbReference>